<dbReference type="GO" id="GO:0050660">
    <property type="term" value="F:flavin adenine dinucleotide binding"/>
    <property type="evidence" value="ECO:0007669"/>
    <property type="project" value="InterPro"/>
</dbReference>
<dbReference type="InterPro" id="IPR001269">
    <property type="entry name" value="DUS_fam"/>
</dbReference>
<dbReference type="GeneID" id="9684019"/>
<dbReference type="InterPro" id="IPR035587">
    <property type="entry name" value="DUS-like_FMN-bd"/>
</dbReference>
<name>C1MRW1_MICPC</name>
<evidence type="ECO:0000256" key="7">
    <source>
        <dbReference type="ARBA" id="ARBA00022884"/>
    </source>
</evidence>
<evidence type="ECO:0000256" key="1">
    <source>
        <dbReference type="ARBA" id="ARBA00001917"/>
    </source>
</evidence>
<dbReference type="InterPro" id="IPR004653">
    <property type="entry name" value="DusA"/>
</dbReference>
<dbReference type="PROSITE" id="PS01136">
    <property type="entry name" value="UPF0034"/>
    <property type="match status" value="1"/>
</dbReference>
<feature type="binding site" evidence="10">
    <location>
        <position position="179"/>
    </location>
    <ligand>
        <name>FMN</name>
        <dbReference type="ChEBI" id="CHEBI:58210"/>
    </ligand>
</feature>
<dbReference type="GO" id="GO:0017150">
    <property type="term" value="F:tRNA dihydrouridine synthase activity"/>
    <property type="evidence" value="ECO:0007669"/>
    <property type="project" value="InterPro"/>
</dbReference>
<keyword evidence="10" id="KW-0547">Nucleotide-binding</keyword>
<dbReference type="STRING" id="564608.C1MRW1"/>
<feature type="active site" description="Proton donor" evidence="9">
    <location>
        <position position="98"/>
    </location>
</feature>
<feature type="domain" description="DUS-like FMN-binding" evidence="11">
    <location>
        <begin position="10"/>
        <end position="353"/>
    </location>
</feature>
<evidence type="ECO:0000256" key="6">
    <source>
        <dbReference type="ARBA" id="ARBA00022857"/>
    </source>
</evidence>
<sequence>PALPPQLLSVAPMMDYTTAHFRAMCRMLSRKTWLYTEMEVDQTLTHVDHPRLDRYLDFPLQTHPSVLQLGGSDPESLGRAAAIAAPYAYDELNLNCGCPSPKVAGKGNFGAALMLEPELVADCVAAMAANSGGAPVTVKCRIGVDDVDSYDALCAFVETVAARMPPRRGEDARPLFAIHARKALLRRVLYTGSHTTAGLSPAENRTVPPLRHEWVHALARDFPDVAFAINGGINTLEEAVAIARGEGTPVGGGRLVGTMIGRRAHADPWGLLARADTAVFGEASDPCVSRRALLETYAAYADATWARYGTTKDGYAVPSIRHLMHPLQNLFLGEPNAKRWRREVDEVLKRDARRATTTVTGVLEETLRVLSDETLD</sequence>
<evidence type="ECO:0000313" key="12">
    <source>
        <dbReference type="EMBL" id="EEH57396.1"/>
    </source>
</evidence>
<evidence type="ECO:0000256" key="9">
    <source>
        <dbReference type="PIRSR" id="PIRSR006621-1"/>
    </source>
</evidence>
<dbReference type="RefSeq" id="XP_003058941.1">
    <property type="nucleotide sequence ID" value="XM_003058895.1"/>
</dbReference>
<keyword evidence="3" id="KW-0285">Flavoprotein</keyword>
<dbReference type="OrthoDB" id="10262250at2759"/>
<protein>
    <submittedName>
        <fullName evidence="12">Predicted protein</fullName>
    </submittedName>
</protein>
<keyword evidence="2" id="KW-0820">tRNA-binding</keyword>
<dbReference type="Proteomes" id="UP000001876">
    <property type="component" value="Unassembled WGS sequence"/>
</dbReference>
<dbReference type="PANTHER" id="PTHR42907">
    <property type="entry name" value="FMN-LINKED OXIDOREDUCTASES SUPERFAMILY PROTEIN"/>
    <property type="match status" value="1"/>
</dbReference>
<evidence type="ECO:0000256" key="2">
    <source>
        <dbReference type="ARBA" id="ARBA00022555"/>
    </source>
</evidence>
<keyword evidence="6" id="KW-0521">NADP</keyword>
<dbReference type="AlphaFoldDB" id="C1MRW1"/>
<dbReference type="Gene3D" id="1.20.120.1460">
    <property type="match status" value="1"/>
</dbReference>
<keyword evidence="13" id="KW-1185">Reference proteome</keyword>
<dbReference type="SUPFAM" id="SSF51395">
    <property type="entry name" value="FMN-linked oxidoreductases"/>
    <property type="match status" value="1"/>
</dbReference>
<keyword evidence="5" id="KW-0819">tRNA processing</keyword>
<dbReference type="InterPro" id="IPR018517">
    <property type="entry name" value="tRNA_hU_synthase_CS"/>
</dbReference>
<keyword evidence="4 10" id="KW-0288">FMN</keyword>
<dbReference type="KEGG" id="mpp:MICPUCDRAFT_3699"/>
<evidence type="ECO:0000256" key="5">
    <source>
        <dbReference type="ARBA" id="ARBA00022694"/>
    </source>
</evidence>
<evidence type="ECO:0000256" key="8">
    <source>
        <dbReference type="ARBA" id="ARBA00023002"/>
    </source>
</evidence>
<gene>
    <name evidence="12" type="ORF">MICPUCDRAFT_3699</name>
</gene>
<feature type="binding site" evidence="10">
    <location>
        <begin position="261"/>
        <end position="262"/>
    </location>
    <ligand>
        <name>FMN</name>
        <dbReference type="ChEBI" id="CHEBI:58210"/>
    </ligand>
</feature>
<feature type="non-terminal residue" evidence="12">
    <location>
        <position position="376"/>
    </location>
</feature>
<reference evidence="12 13" key="1">
    <citation type="journal article" date="2009" name="Science">
        <title>Green evolution and dynamic adaptations revealed by genomes of the marine picoeukaryotes Micromonas.</title>
        <authorList>
            <person name="Worden A.Z."/>
            <person name="Lee J.H."/>
            <person name="Mock T."/>
            <person name="Rouze P."/>
            <person name="Simmons M.P."/>
            <person name="Aerts A.L."/>
            <person name="Allen A.E."/>
            <person name="Cuvelier M.L."/>
            <person name="Derelle E."/>
            <person name="Everett M.V."/>
            <person name="Foulon E."/>
            <person name="Grimwood J."/>
            <person name="Gundlach H."/>
            <person name="Henrissat B."/>
            <person name="Napoli C."/>
            <person name="McDonald S.M."/>
            <person name="Parker M.S."/>
            <person name="Rombauts S."/>
            <person name="Salamov A."/>
            <person name="Von Dassow P."/>
            <person name="Badger J.H."/>
            <person name="Coutinho P.M."/>
            <person name="Demir E."/>
            <person name="Dubchak I."/>
            <person name="Gentemann C."/>
            <person name="Eikrem W."/>
            <person name="Gready J.E."/>
            <person name="John U."/>
            <person name="Lanier W."/>
            <person name="Lindquist E.A."/>
            <person name="Lucas S."/>
            <person name="Mayer K.F."/>
            <person name="Moreau H."/>
            <person name="Not F."/>
            <person name="Otillar R."/>
            <person name="Panaud O."/>
            <person name="Pangilinan J."/>
            <person name="Paulsen I."/>
            <person name="Piegu B."/>
            <person name="Poliakov A."/>
            <person name="Robbens S."/>
            <person name="Schmutz J."/>
            <person name="Toulza E."/>
            <person name="Wyss T."/>
            <person name="Zelensky A."/>
            <person name="Zhou K."/>
            <person name="Armbrust E.V."/>
            <person name="Bhattacharya D."/>
            <person name="Goodenough U.W."/>
            <person name="Van de Peer Y."/>
            <person name="Grigoriev I.V."/>
        </authorList>
    </citation>
    <scope>NUCLEOTIDE SEQUENCE [LARGE SCALE GENOMIC DNA]</scope>
    <source>
        <strain evidence="12 13">CCMP1545</strain>
    </source>
</reference>
<dbReference type="GO" id="GO:0000049">
    <property type="term" value="F:tRNA binding"/>
    <property type="evidence" value="ECO:0007669"/>
    <property type="project" value="UniProtKB-KW"/>
</dbReference>
<dbReference type="EMBL" id="GG663739">
    <property type="protein sequence ID" value="EEH57396.1"/>
    <property type="molecule type" value="Genomic_DNA"/>
</dbReference>
<dbReference type="Pfam" id="PF01207">
    <property type="entry name" value="Dus"/>
    <property type="match status" value="1"/>
</dbReference>
<dbReference type="eggNOG" id="KOG2335">
    <property type="taxonomic scope" value="Eukaryota"/>
</dbReference>
<evidence type="ECO:0000313" key="13">
    <source>
        <dbReference type="Proteomes" id="UP000001876"/>
    </source>
</evidence>
<feature type="binding site" evidence="10">
    <location>
        <position position="139"/>
    </location>
    <ligand>
        <name>FMN</name>
        <dbReference type="ChEBI" id="CHEBI:58210"/>
    </ligand>
</feature>
<feature type="binding site" evidence="10">
    <location>
        <begin position="230"/>
        <end position="232"/>
    </location>
    <ligand>
        <name>FMN</name>
        <dbReference type="ChEBI" id="CHEBI:58210"/>
    </ligand>
</feature>
<dbReference type="Gene3D" id="3.20.20.70">
    <property type="entry name" value="Aldolase class I"/>
    <property type="match status" value="1"/>
</dbReference>
<feature type="binding site" evidence="10">
    <location>
        <position position="68"/>
    </location>
    <ligand>
        <name>FMN</name>
        <dbReference type="ChEBI" id="CHEBI:58210"/>
    </ligand>
</feature>
<keyword evidence="7" id="KW-0694">RNA-binding</keyword>
<evidence type="ECO:0000256" key="3">
    <source>
        <dbReference type="ARBA" id="ARBA00022630"/>
    </source>
</evidence>
<dbReference type="PIRSF" id="PIRSF006621">
    <property type="entry name" value="Dus"/>
    <property type="match status" value="1"/>
</dbReference>
<dbReference type="PANTHER" id="PTHR42907:SF1">
    <property type="entry name" value="FMN-LINKED OXIDOREDUCTASES SUPERFAMILY PROTEIN"/>
    <property type="match status" value="1"/>
</dbReference>
<dbReference type="NCBIfam" id="NF008774">
    <property type="entry name" value="PRK11815.1"/>
    <property type="match status" value="1"/>
</dbReference>
<proteinExistence type="predicted"/>
<evidence type="ECO:0000259" key="11">
    <source>
        <dbReference type="Pfam" id="PF01207"/>
    </source>
</evidence>
<dbReference type="InterPro" id="IPR013785">
    <property type="entry name" value="Aldolase_TIM"/>
</dbReference>
<dbReference type="CDD" id="cd02801">
    <property type="entry name" value="DUS_like_FMN"/>
    <property type="match status" value="1"/>
</dbReference>
<accession>C1MRW1</accession>
<evidence type="ECO:0000256" key="10">
    <source>
        <dbReference type="PIRSR" id="PIRSR006621-2"/>
    </source>
</evidence>
<feature type="non-terminal residue" evidence="12">
    <location>
        <position position="1"/>
    </location>
</feature>
<organism evidence="13">
    <name type="scientific">Micromonas pusilla (strain CCMP1545)</name>
    <name type="common">Picoplanktonic green alga</name>
    <dbReference type="NCBI Taxonomy" id="564608"/>
    <lineage>
        <taxon>Eukaryota</taxon>
        <taxon>Viridiplantae</taxon>
        <taxon>Chlorophyta</taxon>
        <taxon>Mamiellophyceae</taxon>
        <taxon>Mamiellales</taxon>
        <taxon>Mamiellaceae</taxon>
        <taxon>Micromonas</taxon>
    </lineage>
</organism>
<dbReference type="OMA" id="NNMIGAC"/>
<keyword evidence="8" id="KW-0560">Oxidoreductase</keyword>
<feature type="binding site" evidence="10">
    <location>
        <begin position="12"/>
        <end position="14"/>
    </location>
    <ligand>
        <name>FMN</name>
        <dbReference type="ChEBI" id="CHEBI:58210"/>
    </ligand>
</feature>
<evidence type="ECO:0000256" key="4">
    <source>
        <dbReference type="ARBA" id="ARBA00022643"/>
    </source>
</evidence>
<comment type="cofactor">
    <cofactor evidence="1 10">
        <name>FMN</name>
        <dbReference type="ChEBI" id="CHEBI:58210"/>
    </cofactor>
</comment>